<feature type="binding site" evidence="5">
    <location>
        <position position="204"/>
    </location>
    <ligand>
        <name>substrate</name>
    </ligand>
</feature>
<feature type="active site" description="Proton donor/acceptor" evidence="5">
    <location>
        <position position="131"/>
    </location>
</feature>
<evidence type="ECO:0000313" key="8">
    <source>
        <dbReference type="Proteomes" id="UP000027997"/>
    </source>
</evidence>
<protein>
    <recommendedName>
        <fullName evidence="5">GDP-L-fucose synthase</fullName>
        <ecNumber evidence="5">1.1.1.271</ecNumber>
    </recommendedName>
    <alternativeName>
        <fullName evidence="5">GDP-4-keto-6-deoxy-D-mannose-3,5-epimerase-4-reductase</fullName>
    </alternativeName>
</protein>
<reference evidence="7 8" key="1">
    <citation type="submission" date="2014-06" db="EMBL/GenBank/DDBJ databases">
        <title>Whole Genome Sequences of Three Symbiotic Endozoicomonas Bacteria.</title>
        <authorList>
            <person name="Neave M.J."/>
            <person name="Apprill A."/>
            <person name="Voolstra C.R."/>
        </authorList>
    </citation>
    <scope>NUCLEOTIDE SEQUENCE [LARGE SCALE GENOMIC DNA]</scope>
    <source>
        <strain evidence="7 8">DSM 22380</strain>
    </source>
</reference>
<dbReference type="AlphaFoldDB" id="A0A081KCT1"/>
<evidence type="ECO:0000256" key="2">
    <source>
        <dbReference type="ARBA" id="ARBA00022857"/>
    </source>
</evidence>
<comment type="caution">
    <text evidence="5">Lacks conserved residue(s) required for the propagation of feature annotation.</text>
</comment>
<evidence type="ECO:0000313" key="7">
    <source>
        <dbReference type="EMBL" id="KEI71957.1"/>
    </source>
</evidence>
<evidence type="ECO:0000259" key="6">
    <source>
        <dbReference type="Pfam" id="PF01370"/>
    </source>
</evidence>
<dbReference type="eggNOG" id="COG0451">
    <property type="taxonomic scope" value="Bacteria"/>
</dbReference>
<feature type="binding site" evidence="5">
    <location>
        <position position="197"/>
    </location>
    <ligand>
        <name>substrate</name>
    </ligand>
</feature>
<dbReference type="InterPro" id="IPR001509">
    <property type="entry name" value="Epimerase_deHydtase"/>
</dbReference>
<proteinExistence type="inferred from homology"/>
<feature type="site" description="Important for catalytic activity" evidence="5">
    <location>
        <position position="105"/>
    </location>
</feature>
<dbReference type="EC" id="1.1.1.271" evidence="5"/>
<dbReference type="GO" id="GO:0042351">
    <property type="term" value="P:'de novo' GDP-L-fucose biosynthetic process"/>
    <property type="evidence" value="ECO:0007669"/>
    <property type="project" value="UniProtKB-UniRule"/>
</dbReference>
<organism evidence="7 8">
    <name type="scientific">Endozoicomonas elysicola</name>
    <dbReference type="NCBI Taxonomy" id="305900"/>
    <lineage>
        <taxon>Bacteria</taxon>
        <taxon>Pseudomonadati</taxon>
        <taxon>Pseudomonadota</taxon>
        <taxon>Gammaproteobacteria</taxon>
        <taxon>Oceanospirillales</taxon>
        <taxon>Endozoicomonadaceae</taxon>
        <taxon>Endozoicomonas</taxon>
    </lineage>
</organism>
<keyword evidence="3 5" id="KW-0560">Oxidoreductase</keyword>
<sequence length="307" mass="34472">MIVVTGSTGFLGKRVCRLLDQKGIDYVGTSISKGLDLRDRKEVIAFFEDIKPEYVLNCAAYVGGIQFGYKHPAELFHNNLQITLNLLEASSISKVTRIVNPISNCAYPGKATLFKEEEFWDGPLHESVMVYGFVRKASWIGAWGYAKQYGLDSVNLILSNMYGPDDHFEEERSHALGALIMKFVKAKQLNEPEVVVWGTGKPVREWLHVDDGAEAMIRAIDIKPSIEPINIGIGKGISILDMATMIKDMVGYEGRLTLDSSKPDGAPYKTVDGSRGFEYFDWRPSREFRQGVAETIEWYIKKGMKND</sequence>
<accession>A0A081KCT1</accession>
<keyword evidence="5" id="KW-0511">Multifunctional enzyme</keyword>
<dbReference type="Gene3D" id="3.40.50.720">
    <property type="entry name" value="NAD(P)-binding Rossmann-like Domain"/>
    <property type="match status" value="1"/>
</dbReference>
<dbReference type="Pfam" id="PF01370">
    <property type="entry name" value="Epimerase"/>
    <property type="match status" value="1"/>
</dbReference>
<keyword evidence="2 5" id="KW-0521">NADP</keyword>
<name>A0A081KCT1_9GAMM</name>
<keyword evidence="4 5" id="KW-0413">Isomerase</keyword>
<comment type="pathway">
    <text evidence="5">Nucleotide-sugar biosynthesis; GDP-L-fucose biosynthesis via de novo pathway; GDP-L-fucose from GDP-alpha-D-mannose: step 2/2.</text>
</comment>
<dbReference type="EMBL" id="JOJP01000001">
    <property type="protein sequence ID" value="KEI71957.1"/>
    <property type="molecule type" value="Genomic_DNA"/>
</dbReference>
<dbReference type="UniPathway" id="UPA00128">
    <property type="reaction ID" value="UER00191"/>
</dbReference>
<dbReference type="PANTHER" id="PTHR43238:SF1">
    <property type="entry name" value="GDP-L-FUCOSE SYNTHASE"/>
    <property type="match status" value="1"/>
</dbReference>
<dbReference type="GO" id="GO:0050577">
    <property type="term" value="F:GDP-L-fucose synthase activity"/>
    <property type="evidence" value="ECO:0007669"/>
    <property type="project" value="UniProtKB-UniRule"/>
</dbReference>
<dbReference type="GO" id="GO:0016853">
    <property type="term" value="F:isomerase activity"/>
    <property type="evidence" value="ECO:0007669"/>
    <property type="project" value="UniProtKB-KW"/>
</dbReference>
<dbReference type="InterPro" id="IPR028614">
    <property type="entry name" value="GDP_fucose/colitose_synth"/>
</dbReference>
<keyword evidence="8" id="KW-1185">Reference proteome</keyword>
<evidence type="ECO:0000256" key="3">
    <source>
        <dbReference type="ARBA" id="ARBA00023002"/>
    </source>
</evidence>
<dbReference type="PANTHER" id="PTHR43238">
    <property type="entry name" value="GDP-L-FUCOSE SYNTHASE"/>
    <property type="match status" value="1"/>
</dbReference>
<dbReference type="InterPro" id="IPR036291">
    <property type="entry name" value="NAD(P)-bd_dom_sf"/>
</dbReference>
<feature type="binding site" evidence="5">
    <location>
        <position position="264"/>
    </location>
    <ligand>
        <name>substrate</name>
    </ligand>
</feature>
<feature type="binding site" evidence="5">
    <location>
        <begin position="6"/>
        <end position="12"/>
    </location>
    <ligand>
        <name>NADP(+)</name>
        <dbReference type="ChEBI" id="CHEBI:58349"/>
    </ligand>
</feature>
<feature type="domain" description="NAD-dependent epimerase/dehydratase" evidence="6">
    <location>
        <begin position="2"/>
        <end position="232"/>
    </location>
</feature>
<comment type="similarity">
    <text evidence="1 5">Belongs to the NAD(P)-dependent epimerase/dehydratase family. Fucose synthase subfamily.</text>
</comment>
<evidence type="ECO:0000256" key="1">
    <source>
        <dbReference type="ARBA" id="ARBA00005959"/>
    </source>
</evidence>
<dbReference type="SUPFAM" id="SSF51735">
    <property type="entry name" value="NAD(P)-binding Rossmann-fold domains"/>
    <property type="match status" value="1"/>
</dbReference>
<feature type="binding site" evidence="5">
    <location>
        <position position="174"/>
    </location>
    <ligand>
        <name>NADP(+)</name>
        <dbReference type="ChEBI" id="CHEBI:58349"/>
    </ligand>
</feature>
<dbReference type="HAMAP" id="MF_00956">
    <property type="entry name" value="GDP_fucose_synth"/>
    <property type="match status" value="1"/>
</dbReference>
<gene>
    <name evidence="5" type="primary">fcl</name>
    <name evidence="7" type="ORF">GV64_15565</name>
</gene>
<comment type="function">
    <text evidence="5">Catalyzes the two-step NADP-dependent conversion of GDP-4-dehydro-6-deoxy-D-mannose to GDP-fucose, involving an epimerase and a reductase reaction.</text>
</comment>
<dbReference type="Proteomes" id="UP000027997">
    <property type="component" value="Unassembled WGS sequence"/>
</dbReference>
<dbReference type="GO" id="GO:0070401">
    <property type="term" value="F:NADP+ binding"/>
    <property type="evidence" value="ECO:0007669"/>
    <property type="project" value="UniProtKB-UniRule"/>
</dbReference>
<evidence type="ECO:0000256" key="4">
    <source>
        <dbReference type="ARBA" id="ARBA00023235"/>
    </source>
</evidence>
<dbReference type="STRING" id="305900.GV64_15565"/>
<evidence type="ECO:0000256" key="5">
    <source>
        <dbReference type="HAMAP-Rule" id="MF_00956"/>
    </source>
</evidence>
<dbReference type="RefSeq" id="WP_020584499.1">
    <property type="nucleotide sequence ID" value="NZ_JOJP01000001.1"/>
</dbReference>
<comment type="caution">
    <text evidence="7">The sequence shown here is derived from an EMBL/GenBank/DDBJ whole genome shotgun (WGS) entry which is preliminary data.</text>
</comment>
<comment type="catalytic activity">
    <reaction evidence="5">
        <text>GDP-beta-L-fucose + NADP(+) = GDP-4-dehydro-alpha-D-rhamnose + NADPH + H(+)</text>
        <dbReference type="Rhea" id="RHEA:18885"/>
        <dbReference type="ChEBI" id="CHEBI:15378"/>
        <dbReference type="ChEBI" id="CHEBI:57273"/>
        <dbReference type="ChEBI" id="CHEBI:57783"/>
        <dbReference type="ChEBI" id="CHEBI:57964"/>
        <dbReference type="ChEBI" id="CHEBI:58349"/>
        <dbReference type="EC" id="1.1.1.271"/>
    </reaction>
</comment>
<feature type="site" description="Important for catalytic activity" evidence="5">
    <location>
        <position position="103"/>
    </location>
</feature>
<dbReference type="Gene3D" id="3.90.25.10">
    <property type="entry name" value="UDP-galactose 4-epimerase, domain 1"/>
    <property type="match status" value="1"/>
</dbReference>
<feature type="binding site" evidence="5">
    <location>
        <position position="182"/>
    </location>
    <ligand>
        <name>substrate</name>
    </ligand>
</feature>